<keyword evidence="3" id="KW-1185">Reference proteome</keyword>
<accession>A0ABQ4G526</accession>
<organism evidence="2 3">
    <name type="scientific">Microbispora corallina</name>
    <dbReference type="NCBI Taxonomy" id="83302"/>
    <lineage>
        <taxon>Bacteria</taxon>
        <taxon>Bacillati</taxon>
        <taxon>Actinomycetota</taxon>
        <taxon>Actinomycetes</taxon>
        <taxon>Streptosporangiales</taxon>
        <taxon>Streptosporangiaceae</taxon>
        <taxon>Microbispora</taxon>
    </lineage>
</organism>
<reference evidence="2 3" key="1">
    <citation type="submission" date="2021-01" db="EMBL/GenBank/DDBJ databases">
        <title>Whole genome shotgun sequence of Microbispora corallina NBRC 16416.</title>
        <authorList>
            <person name="Komaki H."/>
            <person name="Tamura T."/>
        </authorList>
    </citation>
    <scope>NUCLEOTIDE SEQUENCE [LARGE SCALE GENOMIC DNA]</scope>
    <source>
        <strain evidence="2 3">NBRC 16416</strain>
    </source>
</reference>
<dbReference type="Proteomes" id="UP000603904">
    <property type="component" value="Unassembled WGS sequence"/>
</dbReference>
<name>A0ABQ4G526_9ACTN</name>
<evidence type="ECO:0000313" key="3">
    <source>
        <dbReference type="Proteomes" id="UP000603904"/>
    </source>
</evidence>
<protein>
    <submittedName>
        <fullName evidence="2">Uncharacterized protein</fullName>
    </submittedName>
</protein>
<evidence type="ECO:0000313" key="2">
    <source>
        <dbReference type="EMBL" id="GIH42149.1"/>
    </source>
</evidence>
<sequence length="120" mass="13251">MADDLALFDVDQPALPPPAPAESEGVKRSRRQAAMLAAGLHPLSAVLSSPLRLHAEAGPADDRTADGRRCGNCQFRKLLGHHNRRYPKCIYGDGRISHGEATDVRKWWPGCMNHEWRTDG</sequence>
<comment type="caution">
    <text evidence="2">The sequence shown here is derived from an EMBL/GenBank/DDBJ whole genome shotgun (WGS) entry which is preliminary data.</text>
</comment>
<dbReference type="RefSeq" id="WP_204059412.1">
    <property type="nucleotide sequence ID" value="NZ_BAAAGP010000007.1"/>
</dbReference>
<evidence type="ECO:0000256" key="1">
    <source>
        <dbReference type="SAM" id="MobiDB-lite"/>
    </source>
</evidence>
<proteinExistence type="predicted"/>
<gene>
    <name evidence="2" type="ORF">Mco01_51490</name>
</gene>
<dbReference type="EMBL" id="BOOC01000029">
    <property type="protein sequence ID" value="GIH42149.1"/>
    <property type="molecule type" value="Genomic_DNA"/>
</dbReference>
<feature type="region of interest" description="Disordered" evidence="1">
    <location>
        <begin position="1"/>
        <end position="30"/>
    </location>
</feature>